<name>A0A0D0ATM8_9AGAM</name>
<dbReference type="InParanoid" id="A0A0D0ATM8"/>
<protein>
    <submittedName>
        <fullName evidence="2">Uncharacterized protein</fullName>
    </submittedName>
</protein>
<accession>A0A0D0ATM8</accession>
<keyword evidence="3" id="KW-1185">Reference proteome</keyword>
<dbReference type="EMBL" id="KN835439">
    <property type="protein sequence ID" value="KIK37627.1"/>
    <property type="molecule type" value="Genomic_DNA"/>
</dbReference>
<sequence>MSTRSGFPDWKSGLHKSKIFPVHSTFKEALGKEPRPFRDHILSGYSFLHHPPPRFHVIRPPSLSHLPVRTHNTKYHSEPHPAPTTTS</sequence>
<proteinExistence type="predicted"/>
<dbReference type="Proteomes" id="UP000054485">
    <property type="component" value="Unassembled WGS sequence"/>
</dbReference>
<dbReference type="AlphaFoldDB" id="A0A0D0ATM8"/>
<reference evidence="3" key="2">
    <citation type="submission" date="2015-01" db="EMBL/GenBank/DDBJ databases">
        <title>Evolutionary Origins and Diversification of the Mycorrhizal Mutualists.</title>
        <authorList>
            <consortium name="DOE Joint Genome Institute"/>
            <consortium name="Mycorrhizal Genomics Consortium"/>
            <person name="Kohler A."/>
            <person name="Kuo A."/>
            <person name="Nagy L.G."/>
            <person name="Floudas D."/>
            <person name="Copeland A."/>
            <person name="Barry K.W."/>
            <person name="Cichocki N."/>
            <person name="Veneault-Fourrey C."/>
            <person name="LaButti K."/>
            <person name="Lindquist E.A."/>
            <person name="Lipzen A."/>
            <person name="Lundell T."/>
            <person name="Morin E."/>
            <person name="Murat C."/>
            <person name="Riley R."/>
            <person name="Ohm R."/>
            <person name="Sun H."/>
            <person name="Tunlid A."/>
            <person name="Henrissat B."/>
            <person name="Grigoriev I.V."/>
            <person name="Hibbett D.S."/>
            <person name="Martin F."/>
        </authorList>
    </citation>
    <scope>NUCLEOTIDE SEQUENCE [LARGE SCALE GENOMIC DNA]</scope>
    <source>
        <strain evidence="3">UH-Slu-Lm8-n1</strain>
    </source>
</reference>
<feature type="region of interest" description="Disordered" evidence="1">
    <location>
        <begin position="59"/>
        <end position="87"/>
    </location>
</feature>
<evidence type="ECO:0000313" key="3">
    <source>
        <dbReference type="Proteomes" id="UP000054485"/>
    </source>
</evidence>
<evidence type="ECO:0000313" key="2">
    <source>
        <dbReference type="EMBL" id="KIK37627.1"/>
    </source>
</evidence>
<evidence type="ECO:0000256" key="1">
    <source>
        <dbReference type="SAM" id="MobiDB-lite"/>
    </source>
</evidence>
<reference evidence="2 3" key="1">
    <citation type="submission" date="2014-04" db="EMBL/GenBank/DDBJ databases">
        <authorList>
            <consortium name="DOE Joint Genome Institute"/>
            <person name="Kuo A."/>
            <person name="Ruytinx J."/>
            <person name="Rineau F."/>
            <person name="Colpaert J."/>
            <person name="Kohler A."/>
            <person name="Nagy L.G."/>
            <person name="Floudas D."/>
            <person name="Copeland A."/>
            <person name="Barry K.W."/>
            <person name="Cichocki N."/>
            <person name="Veneault-Fourrey C."/>
            <person name="LaButti K."/>
            <person name="Lindquist E.A."/>
            <person name="Lipzen A."/>
            <person name="Lundell T."/>
            <person name="Morin E."/>
            <person name="Murat C."/>
            <person name="Sun H."/>
            <person name="Tunlid A."/>
            <person name="Henrissat B."/>
            <person name="Grigoriev I.V."/>
            <person name="Hibbett D.S."/>
            <person name="Martin F."/>
            <person name="Nordberg H.P."/>
            <person name="Cantor M.N."/>
            <person name="Hua S.X."/>
        </authorList>
    </citation>
    <scope>NUCLEOTIDE SEQUENCE [LARGE SCALE GENOMIC DNA]</scope>
    <source>
        <strain evidence="2 3">UH-Slu-Lm8-n1</strain>
    </source>
</reference>
<dbReference type="HOGENOM" id="CLU_2484823_0_0_1"/>
<gene>
    <name evidence="2" type="ORF">CY34DRAFT_775295</name>
</gene>
<organism evidence="2 3">
    <name type="scientific">Suillus luteus UH-Slu-Lm8-n1</name>
    <dbReference type="NCBI Taxonomy" id="930992"/>
    <lineage>
        <taxon>Eukaryota</taxon>
        <taxon>Fungi</taxon>
        <taxon>Dikarya</taxon>
        <taxon>Basidiomycota</taxon>
        <taxon>Agaricomycotina</taxon>
        <taxon>Agaricomycetes</taxon>
        <taxon>Agaricomycetidae</taxon>
        <taxon>Boletales</taxon>
        <taxon>Suillineae</taxon>
        <taxon>Suillaceae</taxon>
        <taxon>Suillus</taxon>
    </lineage>
</organism>